<feature type="domain" description="4Fe-4S ferredoxin-type" evidence="13">
    <location>
        <begin position="352"/>
        <end position="382"/>
    </location>
</feature>
<dbReference type="InterPro" id="IPR050074">
    <property type="entry name" value="DHO_dehydrogenase"/>
</dbReference>
<dbReference type="Pfam" id="PF01180">
    <property type="entry name" value="DHO_dh"/>
    <property type="match status" value="1"/>
</dbReference>
<protein>
    <recommendedName>
        <fullName evidence="12">Dihydrothymine dehydrogenase</fullName>
    </recommendedName>
    <alternativeName>
        <fullName evidence="11">Dihydrouracil dehydrogenase</fullName>
    </alternativeName>
</protein>
<comment type="caution">
    <text evidence="14">The sequence shown here is derived from an EMBL/GenBank/DDBJ whole genome shotgun (WGS) entry which is preliminary data.</text>
</comment>
<reference evidence="14 15" key="1">
    <citation type="journal article" date="2015" name="Nature">
        <title>rRNA introns, odd ribosomes, and small enigmatic genomes across a large radiation of phyla.</title>
        <authorList>
            <person name="Brown C.T."/>
            <person name="Hug L.A."/>
            <person name="Thomas B.C."/>
            <person name="Sharon I."/>
            <person name="Castelle C.J."/>
            <person name="Singh A."/>
            <person name="Wilkins M.J."/>
            <person name="Williams K.H."/>
            <person name="Banfield J.F."/>
        </authorList>
    </citation>
    <scope>NUCLEOTIDE SEQUENCE [LARGE SCALE GENOMIC DNA]</scope>
</reference>
<dbReference type="UniPathway" id="UPA00070"/>
<dbReference type="PROSITE" id="PS51379">
    <property type="entry name" value="4FE4S_FER_2"/>
    <property type="match status" value="2"/>
</dbReference>
<keyword evidence="7" id="KW-0665">Pyrimidine biosynthesis</keyword>
<dbReference type="GO" id="GO:0044205">
    <property type="term" value="P:'de novo' UMP biosynthetic process"/>
    <property type="evidence" value="ECO:0007669"/>
    <property type="project" value="UniProtKB-UniPathway"/>
</dbReference>
<dbReference type="InterPro" id="IPR005720">
    <property type="entry name" value="Dihydroorotate_DH_cat"/>
</dbReference>
<dbReference type="GO" id="GO:0005737">
    <property type="term" value="C:cytoplasm"/>
    <property type="evidence" value="ECO:0007669"/>
    <property type="project" value="InterPro"/>
</dbReference>
<dbReference type="InterPro" id="IPR017896">
    <property type="entry name" value="4Fe4S_Fe-S-bd"/>
</dbReference>
<gene>
    <name evidence="14" type="ORF">UX10_C0016G0008</name>
</gene>
<dbReference type="EMBL" id="LCKX01000016">
    <property type="protein sequence ID" value="KKU07053.1"/>
    <property type="molecule type" value="Genomic_DNA"/>
</dbReference>
<evidence type="ECO:0000259" key="13">
    <source>
        <dbReference type="PROSITE" id="PS51379"/>
    </source>
</evidence>
<evidence type="ECO:0000256" key="8">
    <source>
        <dbReference type="ARBA" id="ARBA00023002"/>
    </source>
</evidence>
<dbReference type="AlphaFoldDB" id="A0A0G1PNR5"/>
<evidence type="ECO:0000256" key="4">
    <source>
        <dbReference type="ARBA" id="ARBA00022630"/>
    </source>
</evidence>
<dbReference type="InterPro" id="IPR013785">
    <property type="entry name" value="Aldolase_TIM"/>
</dbReference>
<dbReference type="SUPFAM" id="SSF54862">
    <property type="entry name" value="4Fe-4S ferredoxins"/>
    <property type="match status" value="1"/>
</dbReference>
<dbReference type="PANTHER" id="PTHR48109:SF1">
    <property type="entry name" value="DIHYDROOROTATE DEHYDROGENASE (FUMARATE)"/>
    <property type="match status" value="1"/>
</dbReference>
<evidence type="ECO:0000256" key="3">
    <source>
        <dbReference type="ARBA" id="ARBA00010804"/>
    </source>
</evidence>
<keyword evidence="9" id="KW-0408">Iron</keyword>
<evidence type="ECO:0000256" key="11">
    <source>
        <dbReference type="ARBA" id="ARBA00030119"/>
    </source>
</evidence>
<dbReference type="Gene3D" id="3.20.20.70">
    <property type="entry name" value="Aldolase class I"/>
    <property type="match status" value="1"/>
</dbReference>
<dbReference type="PANTHER" id="PTHR48109">
    <property type="entry name" value="DIHYDROOROTATE DEHYDROGENASE (QUINONE), MITOCHONDRIAL-RELATED"/>
    <property type="match status" value="1"/>
</dbReference>
<keyword evidence="4" id="KW-0285">Flavoprotein</keyword>
<feature type="domain" description="4Fe-4S ferredoxin-type" evidence="13">
    <location>
        <begin position="319"/>
        <end position="348"/>
    </location>
</feature>
<comment type="similarity">
    <text evidence="3">Belongs to the dihydropyrimidine dehydrogenase family.</text>
</comment>
<dbReference type="Gene3D" id="2.30.26.10">
    <property type="entry name" value="Dihydroorotate Dehydrogenase A, chain A, domain 2"/>
    <property type="match status" value="1"/>
</dbReference>
<dbReference type="Pfam" id="PF12838">
    <property type="entry name" value="Fer4_7"/>
    <property type="match status" value="1"/>
</dbReference>
<evidence type="ECO:0000256" key="9">
    <source>
        <dbReference type="ARBA" id="ARBA00023004"/>
    </source>
</evidence>
<evidence type="ECO:0000256" key="1">
    <source>
        <dbReference type="ARBA" id="ARBA00001917"/>
    </source>
</evidence>
<evidence type="ECO:0000256" key="12">
    <source>
        <dbReference type="ARBA" id="ARBA00032722"/>
    </source>
</evidence>
<comment type="cofactor">
    <cofactor evidence="1">
        <name>FMN</name>
        <dbReference type="ChEBI" id="CHEBI:58210"/>
    </cofactor>
</comment>
<keyword evidence="5" id="KW-0288">FMN</keyword>
<comment type="pathway">
    <text evidence="2">Pyrimidine metabolism; UMP biosynthesis via de novo pathway.</text>
</comment>
<sequence>MSLKTQVGTLKLQTPLLLASGYITETPEFFLRARPYGCSGMVTRSLKQHVPQERSRITVPRYAVFGQDSMLNCEWGNEKPWTDWQDHGVRQVKETGCPVIISLSGRDLDSCCYLIRAFDEIGVDAYEINISCSHSGALHGNLNVDALHLEQLMKKVRGVTTTPIWIKLSYSNLLISMAKQAEELGADAIVCTNSIGPGMLIDTKTAKPKLGIKGGGGGVTGKAIFPIALWCVHQLSETLSIPVVGCGGIFTADDVIQMLMAGASAVQLYTAPALKGPTVFRRITAGLQRFLAENPKYGSVNDLVRLALGKTDEHQFSSPHPVVIEERCTGCGICIQSCAFDALSMVRRTDEKPLAVIAGNCISCNACVGVCPPKFDAIKASF</sequence>
<evidence type="ECO:0000256" key="2">
    <source>
        <dbReference type="ARBA" id="ARBA00004725"/>
    </source>
</evidence>
<dbReference type="GO" id="GO:0004152">
    <property type="term" value="F:dihydroorotate dehydrogenase activity"/>
    <property type="evidence" value="ECO:0007669"/>
    <property type="project" value="UniProtKB-ARBA"/>
</dbReference>
<proteinExistence type="inferred from homology"/>
<dbReference type="GO" id="GO:0051536">
    <property type="term" value="F:iron-sulfur cluster binding"/>
    <property type="evidence" value="ECO:0007669"/>
    <property type="project" value="UniProtKB-KW"/>
</dbReference>
<dbReference type="InterPro" id="IPR023359">
    <property type="entry name" value="Dihydro_DH_chainA_dom2"/>
</dbReference>
<dbReference type="GO" id="GO:0046872">
    <property type="term" value="F:metal ion binding"/>
    <property type="evidence" value="ECO:0007669"/>
    <property type="project" value="UniProtKB-KW"/>
</dbReference>
<dbReference type="GO" id="GO:0006207">
    <property type="term" value="P:'de novo' pyrimidine nucleobase biosynthetic process"/>
    <property type="evidence" value="ECO:0007669"/>
    <property type="project" value="InterPro"/>
</dbReference>
<dbReference type="InterPro" id="IPR001295">
    <property type="entry name" value="Dihydroorotate_DH_CS"/>
</dbReference>
<dbReference type="SUPFAM" id="SSF51395">
    <property type="entry name" value="FMN-linked oxidoreductases"/>
    <property type="match status" value="1"/>
</dbReference>
<dbReference type="Gene3D" id="3.30.70.20">
    <property type="match status" value="1"/>
</dbReference>
<evidence type="ECO:0000313" key="15">
    <source>
        <dbReference type="Proteomes" id="UP000033999"/>
    </source>
</evidence>
<name>A0A0G1PNR5_9BACT</name>
<keyword evidence="10" id="KW-0411">Iron-sulfur</keyword>
<evidence type="ECO:0000256" key="6">
    <source>
        <dbReference type="ARBA" id="ARBA00022723"/>
    </source>
</evidence>
<evidence type="ECO:0000256" key="5">
    <source>
        <dbReference type="ARBA" id="ARBA00022643"/>
    </source>
</evidence>
<evidence type="ECO:0000256" key="7">
    <source>
        <dbReference type="ARBA" id="ARBA00022975"/>
    </source>
</evidence>
<accession>A0A0G1PNR5</accession>
<organism evidence="14 15">
    <name type="scientific">Candidatus Magasanikbacteria bacterium GW2011_GWA2_45_39</name>
    <dbReference type="NCBI Taxonomy" id="1619041"/>
    <lineage>
        <taxon>Bacteria</taxon>
        <taxon>Candidatus Magasanikiibacteriota</taxon>
    </lineage>
</organism>
<dbReference type="InterPro" id="IPR017900">
    <property type="entry name" value="4Fe4S_Fe_S_CS"/>
</dbReference>
<dbReference type="PROSITE" id="PS00198">
    <property type="entry name" value="4FE4S_FER_1"/>
    <property type="match status" value="1"/>
</dbReference>
<evidence type="ECO:0000256" key="10">
    <source>
        <dbReference type="ARBA" id="ARBA00023014"/>
    </source>
</evidence>
<keyword evidence="8" id="KW-0560">Oxidoreductase</keyword>
<evidence type="ECO:0000313" key="14">
    <source>
        <dbReference type="EMBL" id="KKU07053.1"/>
    </source>
</evidence>
<dbReference type="Proteomes" id="UP000033999">
    <property type="component" value="Unassembled WGS sequence"/>
</dbReference>
<keyword evidence="6" id="KW-0479">Metal-binding</keyword>
<dbReference type="PROSITE" id="PS00912">
    <property type="entry name" value="DHODEHASE_2"/>
    <property type="match status" value="1"/>
</dbReference>